<protein>
    <submittedName>
        <fullName evidence="1">Uncharacterized protein</fullName>
    </submittedName>
</protein>
<name>K1RHL2_MAGGI</name>
<reference evidence="1" key="1">
    <citation type="journal article" date="2012" name="Nature">
        <title>The oyster genome reveals stress adaptation and complexity of shell formation.</title>
        <authorList>
            <person name="Zhang G."/>
            <person name="Fang X."/>
            <person name="Guo X."/>
            <person name="Li L."/>
            <person name="Luo R."/>
            <person name="Xu F."/>
            <person name="Yang P."/>
            <person name="Zhang L."/>
            <person name="Wang X."/>
            <person name="Qi H."/>
            <person name="Xiong Z."/>
            <person name="Que H."/>
            <person name="Xie Y."/>
            <person name="Holland P.W."/>
            <person name="Paps J."/>
            <person name="Zhu Y."/>
            <person name="Wu F."/>
            <person name="Chen Y."/>
            <person name="Wang J."/>
            <person name="Peng C."/>
            <person name="Meng J."/>
            <person name="Yang L."/>
            <person name="Liu J."/>
            <person name="Wen B."/>
            <person name="Zhang N."/>
            <person name="Huang Z."/>
            <person name="Zhu Q."/>
            <person name="Feng Y."/>
            <person name="Mount A."/>
            <person name="Hedgecock D."/>
            <person name="Xu Z."/>
            <person name="Liu Y."/>
            <person name="Domazet-Loso T."/>
            <person name="Du Y."/>
            <person name="Sun X."/>
            <person name="Zhang S."/>
            <person name="Liu B."/>
            <person name="Cheng P."/>
            <person name="Jiang X."/>
            <person name="Li J."/>
            <person name="Fan D."/>
            <person name="Wang W."/>
            <person name="Fu W."/>
            <person name="Wang T."/>
            <person name="Wang B."/>
            <person name="Zhang J."/>
            <person name="Peng Z."/>
            <person name="Li Y."/>
            <person name="Li N."/>
            <person name="Wang J."/>
            <person name="Chen M."/>
            <person name="He Y."/>
            <person name="Tan F."/>
            <person name="Song X."/>
            <person name="Zheng Q."/>
            <person name="Huang R."/>
            <person name="Yang H."/>
            <person name="Du X."/>
            <person name="Chen L."/>
            <person name="Yang M."/>
            <person name="Gaffney P.M."/>
            <person name="Wang S."/>
            <person name="Luo L."/>
            <person name="She Z."/>
            <person name="Ming Y."/>
            <person name="Huang W."/>
            <person name="Zhang S."/>
            <person name="Huang B."/>
            <person name="Zhang Y."/>
            <person name="Qu T."/>
            <person name="Ni P."/>
            <person name="Miao G."/>
            <person name="Wang J."/>
            <person name="Wang Q."/>
            <person name="Steinberg C.E."/>
            <person name="Wang H."/>
            <person name="Li N."/>
            <person name="Qian L."/>
            <person name="Zhang G."/>
            <person name="Li Y."/>
            <person name="Yang H."/>
            <person name="Liu X."/>
            <person name="Wang J."/>
            <person name="Yin Y."/>
            <person name="Wang J."/>
        </authorList>
    </citation>
    <scope>NUCLEOTIDE SEQUENCE [LARGE SCALE GENOMIC DNA]</scope>
    <source>
        <strain evidence="1">05x7-T-G4-1.051#20</strain>
    </source>
</reference>
<dbReference type="InParanoid" id="K1RHL2"/>
<evidence type="ECO:0000313" key="1">
    <source>
        <dbReference type="EMBL" id="EKC33646.1"/>
    </source>
</evidence>
<gene>
    <name evidence="1" type="ORF">CGI_10020088</name>
</gene>
<proteinExistence type="predicted"/>
<dbReference type="HOGENOM" id="CLU_1519338_0_0_1"/>
<dbReference type="AlphaFoldDB" id="K1RHL2"/>
<accession>K1RHL2</accession>
<organism evidence="1">
    <name type="scientific">Magallana gigas</name>
    <name type="common">Pacific oyster</name>
    <name type="synonym">Crassostrea gigas</name>
    <dbReference type="NCBI Taxonomy" id="29159"/>
    <lineage>
        <taxon>Eukaryota</taxon>
        <taxon>Metazoa</taxon>
        <taxon>Spiralia</taxon>
        <taxon>Lophotrochozoa</taxon>
        <taxon>Mollusca</taxon>
        <taxon>Bivalvia</taxon>
        <taxon>Autobranchia</taxon>
        <taxon>Pteriomorphia</taxon>
        <taxon>Ostreida</taxon>
        <taxon>Ostreoidea</taxon>
        <taxon>Ostreidae</taxon>
        <taxon>Magallana</taxon>
    </lineage>
</organism>
<dbReference type="EMBL" id="JH823241">
    <property type="protein sequence ID" value="EKC33646.1"/>
    <property type="molecule type" value="Genomic_DNA"/>
</dbReference>
<sequence length="177" mass="20373">MSELLQLIAGRQWIQRNANQTSLKESEIINENAGPSKEAVAGLSVSCTRVFFFDHWSQYESDTAFSVNKKSSAGIKGEKIAASFSTEYEHIKKHQLEDKSITTKLQARFVRYTAKVLPDAQLDKSFRKRLPKIAGYIQQNRKLSAKYESELLVRDFGTQCRCWSFYCQRRSNRFVST</sequence>